<accession>A0ACB7Z8C0</accession>
<dbReference type="Proteomes" id="UP000828048">
    <property type="component" value="Chromosome 4"/>
</dbReference>
<gene>
    <name evidence="1" type="ORF">Vadar_031605</name>
</gene>
<proteinExistence type="predicted"/>
<comment type="caution">
    <text evidence="1">The sequence shown here is derived from an EMBL/GenBank/DDBJ whole genome shotgun (WGS) entry which is preliminary data.</text>
</comment>
<name>A0ACB7Z8C0_9ERIC</name>
<evidence type="ECO:0000313" key="1">
    <source>
        <dbReference type="EMBL" id="KAH7861840.1"/>
    </source>
</evidence>
<evidence type="ECO:0000313" key="2">
    <source>
        <dbReference type="Proteomes" id="UP000828048"/>
    </source>
</evidence>
<dbReference type="EMBL" id="CM037154">
    <property type="protein sequence ID" value="KAH7861840.1"/>
    <property type="molecule type" value="Genomic_DNA"/>
</dbReference>
<sequence length="175" mass="20210">MKIISWNIRGLSSAVKKRFVNSLLKERKPDILLIQETKVEQMEDFHVKKLWYDTELEYAVVNANGLSGGIITIWSLNAWVAEEVISTKNFLLIRGVCKANFPCIIVNIYAPNNYVERRAIWGELVSLKERFQVPWCLGGDFNEIKGIGERLGCTRSDRGMREFQNFISEMEIHLV</sequence>
<organism evidence="1 2">
    <name type="scientific">Vaccinium darrowii</name>
    <dbReference type="NCBI Taxonomy" id="229202"/>
    <lineage>
        <taxon>Eukaryota</taxon>
        <taxon>Viridiplantae</taxon>
        <taxon>Streptophyta</taxon>
        <taxon>Embryophyta</taxon>
        <taxon>Tracheophyta</taxon>
        <taxon>Spermatophyta</taxon>
        <taxon>Magnoliopsida</taxon>
        <taxon>eudicotyledons</taxon>
        <taxon>Gunneridae</taxon>
        <taxon>Pentapetalae</taxon>
        <taxon>asterids</taxon>
        <taxon>Ericales</taxon>
        <taxon>Ericaceae</taxon>
        <taxon>Vaccinioideae</taxon>
        <taxon>Vaccinieae</taxon>
        <taxon>Vaccinium</taxon>
    </lineage>
</organism>
<reference evidence="1 2" key="1">
    <citation type="journal article" date="2021" name="Hortic Res">
        <title>High-quality reference genome and annotation aids understanding of berry development for evergreen blueberry (Vaccinium darrowii).</title>
        <authorList>
            <person name="Yu J."/>
            <person name="Hulse-Kemp A.M."/>
            <person name="Babiker E."/>
            <person name="Staton M."/>
        </authorList>
    </citation>
    <scope>NUCLEOTIDE SEQUENCE [LARGE SCALE GENOMIC DNA]</scope>
    <source>
        <strain evidence="2">cv. NJ 8807/NJ 8810</strain>
        <tissue evidence="1">Young leaf</tissue>
    </source>
</reference>
<keyword evidence="2" id="KW-1185">Reference proteome</keyword>
<protein>
    <submittedName>
        <fullName evidence="1">Uncharacterized protein</fullName>
    </submittedName>
</protein>